<accession>A0A7V0Z6Y5</accession>
<evidence type="ECO:0000313" key="3">
    <source>
        <dbReference type="EMBL" id="HDY59816.1"/>
    </source>
</evidence>
<protein>
    <submittedName>
        <fullName evidence="3">DUF1028 domain-containing protein</fullName>
    </submittedName>
</protein>
<dbReference type="SMART" id="SM00028">
    <property type="entry name" value="TPR"/>
    <property type="match status" value="2"/>
</dbReference>
<dbReference type="Pfam" id="PF06267">
    <property type="entry name" value="DUF1028"/>
    <property type="match status" value="1"/>
</dbReference>
<comment type="caution">
    <text evidence="3">The sequence shown here is derived from an EMBL/GenBank/DDBJ whole genome shotgun (WGS) entry which is preliminary data.</text>
</comment>
<sequence length="346" mass="38512">MINAVLIFLLGFSSNSTFSIVAIDPETEELGVAVASRVPDVGYIVPWIKAGVGACASQAYSNPYLGPLILDAMNQGKSADEALEQALKQDTLAQDRQVGVVDKNGRAAAFTGKNTNAWAGHKTAEYVSVQGNLLTGPEVIDTMLKVFQNSKGILAERLLSALEAGESAGGDRRGKQSAAIIILRKRGGYQGVDDRLVELKVVDNPEPVKELRREYEVWQYAFLAPAYMRLSDEEKDKTEHFLKRALLLLEKAMASDLKDPEVYNNLAWEFALRKKFPEKTLEAAKRANQLAPDDPNIMDTLAEAYYVIGDYKNAIEWERKALKIEPDNEFFKRQLKKFQQASKSHR</sequence>
<dbReference type="InterPro" id="IPR019734">
    <property type="entry name" value="TPR_rpt"/>
</dbReference>
<dbReference type="InterPro" id="IPR029055">
    <property type="entry name" value="Ntn_hydrolases_N"/>
</dbReference>
<dbReference type="SUPFAM" id="SSF48452">
    <property type="entry name" value="TPR-like"/>
    <property type="match status" value="1"/>
</dbReference>
<keyword evidence="1" id="KW-0802">TPR repeat</keyword>
<feature type="repeat" description="TPR" evidence="1">
    <location>
        <begin position="295"/>
        <end position="328"/>
    </location>
</feature>
<dbReference type="PROSITE" id="PS50005">
    <property type="entry name" value="TPR"/>
    <property type="match status" value="1"/>
</dbReference>
<evidence type="ECO:0000256" key="1">
    <source>
        <dbReference type="PROSITE-ProRule" id="PRU00339"/>
    </source>
</evidence>
<dbReference type="InterPro" id="IPR010430">
    <property type="entry name" value="DUF1028"/>
</dbReference>
<evidence type="ECO:0000256" key="2">
    <source>
        <dbReference type="SAM" id="SignalP"/>
    </source>
</evidence>
<gene>
    <name evidence="3" type="ORF">ENP86_09750</name>
</gene>
<dbReference type="SUPFAM" id="SSF56235">
    <property type="entry name" value="N-terminal nucleophile aminohydrolases (Ntn hydrolases)"/>
    <property type="match status" value="1"/>
</dbReference>
<dbReference type="Gene3D" id="1.25.40.10">
    <property type="entry name" value="Tetratricopeptide repeat domain"/>
    <property type="match status" value="1"/>
</dbReference>
<feature type="signal peptide" evidence="2">
    <location>
        <begin position="1"/>
        <end position="18"/>
    </location>
</feature>
<name>A0A7V0Z6Y5_UNCW3</name>
<dbReference type="PANTHER" id="PTHR39328:SF1">
    <property type="entry name" value="BLL2871 PROTEIN"/>
    <property type="match status" value="1"/>
</dbReference>
<dbReference type="InterPro" id="IPR011990">
    <property type="entry name" value="TPR-like_helical_dom_sf"/>
</dbReference>
<organism evidence="3">
    <name type="scientific">candidate division WOR-3 bacterium</name>
    <dbReference type="NCBI Taxonomy" id="2052148"/>
    <lineage>
        <taxon>Bacteria</taxon>
        <taxon>Bacteria division WOR-3</taxon>
    </lineage>
</organism>
<dbReference type="AlphaFoldDB" id="A0A7V0Z6Y5"/>
<reference evidence="3" key="1">
    <citation type="journal article" date="2020" name="mSystems">
        <title>Genome- and Community-Level Interaction Insights into Carbon Utilization and Element Cycling Functions of Hydrothermarchaeota in Hydrothermal Sediment.</title>
        <authorList>
            <person name="Zhou Z."/>
            <person name="Liu Y."/>
            <person name="Xu W."/>
            <person name="Pan J."/>
            <person name="Luo Z.H."/>
            <person name="Li M."/>
        </authorList>
    </citation>
    <scope>NUCLEOTIDE SEQUENCE [LARGE SCALE GENOMIC DNA]</scope>
    <source>
        <strain evidence="3">SpSt-258</strain>
    </source>
</reference>
<dbReference type="Gene3D" id="3.60.20.10">
    <property type="entry name" value="Glutamine Phosphoribosylpyrophosphate, subunit 1, domain 1"/>
    <property type="match status" value="1"/>
</dbReference>
<dbReference type="PANTHER" id="PTHR39328">
    <property type="entry name" value="BLL2871 PROTEIN"/>
    <property type="match status" value="1"/>
</dbReference>
<keyword evidence="2" id="KW-0732">Signal</keyword>
<dbReference type="EMBL" id="DSKY01000022">
    <property type="protein sequence ID" value="HDY59816.1"/>
    <property type="molecule type" value="Genomic_DNA"/>
</dbReference>
<feature type="chain" id="PRO_5031194357" evidence="2">
    <location>
        <begin position="19"/>
        <end position="346"/>
    </location>
</feature>
<proteinExistence type="predicted"/>